<evidence type="ECO:0000313" key="5">
    <source>
        <dbReference type="EMBL" id="NYE71318.1"/>
    </source>
</evidence>
<dbReference type="InterPro" id="IPR051534">
    <property type="entry name" value="CBASS_pafABC_assoc_protein"/>
</dbReference>
<keyword evidence="6" id="KW-1185">Reference proteome</keyword>
<dbReference type="InterPro" id="IPR018356">
    <property type="entry name" value="Tscrpt_reg_HTH_DeoR_CS"/>
</dbReference>
<keyword evidence="2 5" id="KW-0238">DNA-binding</keyword>
<dbReference type="Pfam" id="PF08279">
    <property type="entry name" value="HTH_11"/>
    <property type="match status" value="1"/>
</dbReference>
<protein>
    <submittedName>
        <fullName evidence="5">Putative DNA-binding transcriptional regulator YafY</fullName>
    </submittedName>
</protein>
<organism evidence="5 6">
    <name type="scientific">Microlunatus parietis</name>
    <dbReference type="NCBI Taxonomy" id="682979"/>
    <lineage>
        <taxon>Bacteria</taxon>
        <taxon>Bacillati</taxon>
        <taxon>Actinomycetota</taxon>
        <taxon>Actinomycetes</taxon>
        <taxon>Propionibacteriales</taxon>
        <taxon>Propionibacteriaceae</taxon>
        <taxon>Microlunatus</taxon>
    </lineage>
</organism>
<evidence type="ECO:0000256" key="2">
    <source>
        <dbReference type="ARBA" id="ARBA00023125"/>
    </source>
</evidence>
<dbReference type="PROSITE" id="PS51000">
    <property type="entry name" value="HTH_DEOR_2"/>
    <property type="match status" value="1"/>
</dbReference>
<dbReference type="Pfam" id="PF13280">
    <property type="entry name" value="WYL"/>
    <property type="match status" value="1"/>
</dbReference>
<keyword evidence="1" id="KW-0805">Transcription regulation</keyword>
<dbReference type="SUPFAM" id="SSF46785">
    <property type="entry name" value="Winged helix' DNA-binding domain"/>
    <property type="match status" value="1"/>
</dbReference>
<dbReference type="PANTHER" id="PTHR34580:SF3">
    <property type="entry name" value="PROTEIN PAFB"/>
    <property type="match status" value="1"/>
</dbReference>
<dbReference type="InterPro" id="IPR028349">
    <property type="entry name" value="PafC-like"/>
</dbReference>
<dbReference type="GO" id="GO:0003700">
    <property type="term" value="F:DNA-binding transcription factor activity"/>
    <property type="evidence" value="ECO:0007669"/>
    <property type="project" value="InterPro"/>
</dbReference>
<proteinExistence type="predicted"/>
<sequence length="322" mass="34885">MANTSSRTLRLLSLLQTHRYWSGEELADRLEVSVRTLRRDVDRLRDLGYPVQADRGVGGGYQLAPGASLPPLVLDDEEAVAIAVGLHAAAHGSLTGIAEASVRVLAKVIQVMPGRLRHRVEAVRSATVAPTWGAPASTDPETLVVLAQACRDGERVSFAYRTADGRAGTRRVDPAQLVQIGRSWYVVGYDLDRGAWRSFRLDRLQHPERTGKRFAPRQVPGGDAAAFVEAGRRRAGQHKITAELAADADSVRKIIGEWADATPVDDHRCRVELSADSLEWAACALGLAGAEILSCDSTELLAVLRNWSDRFAAVPAYQPAGN</sequence>
<gene>
    <name evidence="5" type="ORF">BKA15_002647</name>
</gene>
<dbReference type="PROSITE" id="PS52050">
    <property type="entry name" value="WYL"/>
    <property type="match status" value="1"/>
</dbReference>
<evidence type="ECO:0000256" key="1">
    <source>
        <dbReference type="ARBA" id="ARBA00023015"/>
    </source>
</evidence>
<dbReference type="PROSITE" id="PS00894">
    <property type="entry name" value="HTH_DEOR_1"/>
    <property type="match status" value="1"/>
</dbReference>
<dbReference type="Proteomes" id="UP000569914">
    <property type="component" value="Unassembled WGS sequence"/>
</dbReference>
<dbReference type="InterPro" id="IPR026881">
    <property type="entry name" value="WYL_dom"/>
</dbReference>
<reference evidence="5 6" key="1">
    <citation type="submission" date="2020-07" db="EMBL/GenBank/DDBJ databases">
        <title>Sequencing the genomes of 1000 actinobacteria strains.</title>
        <authorList>
            <person name="Klenk H.-P."/>
        </authorList>
    </citation>
    <scope>NUCLEOTIDE SEQUENCE [LARGE SCALE GENOMIC DNA]</scope>
    <source>
        <strain evidence="5 6">DSM 22083</strain>
    </source>
</reference>
<dbReference type="Gene3D" id="1.10.10.10">
    <property type="entry name" value="Winged helix-like DNA-binding domain superfamily/Winged helix DNA-binding domain"/>
    <property type="match status" value="1"/>
</dbReference>
<dbReference type="InterPro" id="IPR036390">
    <property type="entry name" value="WH_DNA-bd_sf"/>
</dbReference>
<comment type="caution">
    <text evidence="5">The sequence shown here is derived from an EMBL/GenBank/DDBJ whole genome shotgun (WGS) entry which is preliminary data.</text>
</comment>
<keyword evidence="3" id="KW-0804">Transcription</keyword>
<dbReference type="GO" id="GO:0003677">
    <property type="term" value="F:DNA binding"/>
    <property type="evidence" value="ECO:0007669"/>
    <property type="project" value="UniProtKB-KW"/>
</dbReference>
<dbReference type="EMBL" id="JACCBU010000001">
    <property type="protein sequence ID" value="NYE71318.1"/>
    <property type="molecule type" value="Genomic_DNA"/>
</dbReference>
<dbReference type="PIRSF" id="PIRSF016838">
    <property type="entry name" value="PafC"/>
    <property type="match status" value="1"/>
</dbReference>
<dbReference type="RefSeq" id="WP_179751377.1">
    <property type="nucleotide sequence ID" value="NZ_JACCBU010000001.1"/>
</dbReference>
<evidence type="ECO:0000313" key="6">
    <source>
        <dbReference type="Proteomes" id="UP000569914"/>
    </source>
</evidence>
<evidence type="ECO:0000256" key="3">
    <source>
        <dbReference type="ARBA" id="ARBA00023163"/>
    </source>
</evidence>
<dbReference type="InterPro" id="IPR013196">
    <property type="entry name" value="HTH_11"/>
</dbReference>
<name>A0A7Y9I718_9ACTN</name>
<dbReference type="InterPro" id="IPR036388">
    <property type="entry name" value="WH-like_DNA-bd_sf"/>
</dbReference>
<accession>A0A7Y9I718</accession>
<evidence type="ECO:0000259" key="4">
    <source>
        <dbReference type="PROSITE" id="PS51000"/>
    </source>
</evidence>
<dbReference type="InterPro" id="IPR001034">
    <property type="entry name" value="DeoR_HTH"/>
</dbReference>
<dbReference type="PANTHER" id="PTHR34580">
    <property type="match status" value="1"/>
</dbReference>
<dbReference type="AlphaFoldDB" id="A0A7Y9I718"/>
<feature type="domain" description="HTH deoR-type" evidence="4">
    <location>
        <begin position="4"/>
        <end position="59"/>
    </location>
</feature>